<sequence>MSRRRRLTGRFDDQERDPMGPLANLVDIMLVFVCGLLVALAARSEDVHDALRGGREVDRGHELAEPPAGVEGGGSGLQPVGEVYRDPETGKLIMVGESQ</sequence>
<keyword evidence="2" id="KW-0812">Transmembrane</keyword>
<dbReference type="EMBL" id="MN079228">
    <property type="protein sequence ID" value="QEA07310.1"/>
    <property type="molecule type" value="Genomic_DNA"/>
</dbReference>
<protein>
    <recommendedName>
        <fullName evidence="4">DUF2149 domain-containing protein</fullName>
    </recommendedName>
</protein>
<feature type="compositionally biased region" description="Basic and acidic residues" evidence="1">
    <location>
        <begin position="53"/>
        <end position="64"/>
    </location>
</feature>
<reference evidence="3" key="1">
    <citation type="submission" date="2019-06" db="EMBL/GenBank/DDBJ databases">
        <authorList>
            <person name="Murdoch R.W."/>
            <person name="Fathepure B."/>
        </authorList>
    </citation>
    <scope>NUCLEOTIDE SEQUENCE</scope>
</reference>
<keyword evidence="2" id="KW-1133">Transmembrane helix</keyword>
<dbReference type="AlphaFoldDB" id="A0A5B8REM1"/>
<name>A0A5B8REM1_9ZZZZ</name>
<organism evidence="3">
    <name type="scientific">uncultured organism</name>
    <dbReference type="NCBI Taxonomy" id="155900"/>
    <lineage>
        <taxon>unclassified sequences</taxon>
        <taxon>environmental samples</taxon>
    </lineage>
</organism>
<evidence type="ECO:0000256" key="1">
    <source>
        <dbReference type="SAM" id="MobiDB-lite"/>
    </source>
</evidence>
<feature type="transmembrane region" description="Helical" evidence="2">
    <location>
        <begin position="21"/>
        <end position="42"/>
    </location>
</feature>
<evidence type="ECO:0000256" key="2">
    <source>
        <dbReference type="SAM" id="Phobius"/>
    </source>
</evidence>
<evidence type="ECO:0000313" key="3">
    <source>
        <dbReference type="EMBL" id="QEA07310.1"/>
    </source>
</evidence>
<gene>
    <name evidence="3" type="ORF">KBTEX_03659</name>
</gene>
<accession>A0A5B8REM1</accession>
<keyword evidence="2" id="KW-0472">Membrane</keyword>
<proteinExistence type="predicted"/>
<feature type="region of interest" description="Disordered" evidence="1">
    <location>
        <begin position="53"/>
        <end position="83"/>
    </location>
</feature>
<evidence type="ECO:0008006" key="4">
    <source>
        <dbReference type="Google" id="ProtNLM"/>
    </source>
</evidence>